<keyword evidence="1" id="KW-1133">Transmembrane helix</keyword>
<keyword evidence="1" id="KW-0812">Transmembrane</keyword>
<dbReference type="EMBL" id="CP000975">
    <property type="protein sequence ID" value="ACD84280.1"/>
    <property type="molecule type" value="Genomic_DNA"/>
</dbReference>
<protein>
    <submittedName>
        <fullName evidence="2">Uncharacterized protein</fullName>
    </submittedName>
</protein>
<gene>
    <name evidence="2" type="ordered locus">Minf_2226</name>
</gene>
<dbReference type="Proteomes" id="UP000009149">
    <property type="component" value="Chromosome"/>
</dbReference>
<name>B3DZU5_METI4</name>
<reference evidence="2 3" key="1">
    <citation type="journal article" date="2008" name="Biol. Direct">
        <title>Complete genome sequence of the extremely acidophilic methanotroph isolate V4, Methylacidiphilum infernorum, a representative of the bacterial phylum Verrucomicrobia.</title>
        <authorList>
            <person name="Hou S."/>
            <person name="Makarova K.S."/>
            <person name="Saw J.H."/>
            <person name="Senin P."/>
            <person name="Ly B.V."/>
            <person name="Zhou Z."/>
            <person name="Ren Y."/>
            <person name="Wang J."/>
            <person name="Galperin M.Y."/>
            <person name="Omelchenko M.V."/>
            <person name="Wolf Y.I."/>
            <person name="Yutin N."/>
            <person name="Koonin E.V."/>
            <person name="Stott M.B."/>
            <person name="Mountain B.W."/>
            <person name="Crowe M.A."/>
            <person name="Smirnova A.V."/>
            <person name="Dunfield P.F."/>
            <person name="Feng L."/>
            <person name="Wang L."/>
            <person name="Alam M."/>
        </authorList>
    </citation>
    <scope>NUCLEOTIDE SEQUENCE [LARGE SCALE GENOMIC DNA]</scope>
    <source>
        <strain evidence="3">Isolate V4</strain>
    </source>
</reference>
<dbReference type="AlphaFoldDB" id="B3DZU5"/>
<dbReference type="KEGG" id="min:Minf_2226"/>
<proteinExistence type="predicted"/>
<feature type="transmembrane region" description="Helical" evidence="1">
    <location>
        <begin position="37"/>
        <end position="57"/>
    </location>
</feature>
<organism evidence="2 3">
    <name type="scientific">Methylacidiphilum infernorum (isolate V4)</name>
    <name type="common">Methylokorus infernorum (strain V4)</name>
    <dbReference type="NCBI Taxonomy" id="481448"/>
    <lineage>
        <taxon>Bacteria</taxon>
        <taxon>Pseudomonadati</taxon>
        <taxon>Verrucomicrobiota</taxon>
        <taxon>Methylacidiphilae</taxon>
        <taxon>Methylacidiphilales</taxon>
        <taxon>Methylacidiphilaceae</taxon>
        <taxon>Methylacidiphilum (ex Ratnadevi et al. 2023)</taxon>
    </lineage>
</organism>
<dbReference type="HOGENOM" id="CLU_2753234_0_0_0"/>
<dbReference type="STRING" id="481448.Minf_2226"/>
<sequence length="70" mass="8041">MSLSLRERTQKVGRKGASGESVLPWKLEMEFRQDKGFYPLISFSPFVLGCLIWKVLLGKLAQRLKANAWE</sequence>
<accession>B3DZU5</accession>
<evidence type="ECO:0000256" key="1">
    <source>
        <dbReference type="SAM" id="Phobius"/>
    </source>
</evidence>
<keyword evidence="1" id="KW-0472">Membrane</keyword>
<evidence type="ECO:0000313" key="2">
    <source>
        <dbReference type="EMBL" id="ACD84280.1"/>
    </source>
</evidence>
<evidence type="ECO:0000313" key="3">
    <source>
        <dbReference type="Proteomes" id="UP000009149"/>
    </source>
</evidence>